<dbReference type="PROSITE" id="PS51186">
    <property type="entry name" value="GNAT"/>
    <property type="match status" value="1"/>
</dbReference>
<evidence type="ECO:0000259" key="2">
    <source>
        <dbReference type="PROSITE" id="PS51186"/>
    </source>
</evidence>
<name>A0ABP3UW32_9CLOT</name>
<sequence length="186" mass="21804">MIEPLKLKPVKFKSKEYYKTKELYKNAFPHKERISLRLLSLRALSKNIEYLAMYDEDRFVGFCYLIMYNNLTFIMYLAIDSSLRGKGYGGRALDSIRVFTSKNRVALNIEAEDENAENNDQRIRRKSFYIKNGYRLANMDTIEMGEAYEMLSYGGEKVAKSEYVTLLKNFATPILSPFIKYAVKFR</sequence>
<keyword evidence="1" id="KW-1133">Transmembrane helix</keyword>
<dbReference type="CDD" id="cd04301">
    <property type="entry name" value="NAT_SF"/>
    <property type="match status" value="1"/>
</dbReference>
<dbReference type="Gene3D" id="3.40.630.30">
    <property type="match status" value="1"/>
</dbReference>
<feature type="transmembrane region" description="Helical" evidence="1">
    <location>
        <begin position="59"/>
        <end position="79"/>
    </location>
</feature>
<proteinExistence type="predicted"/>
<organism evidence="3 4">
    <name type="scientific">Clostridium oceanicum</name>
    <dbReference type="NCBI Taxonomy" id="1543"/>
    <lineage>
        <taxon>Bacteria</taxon>
        <taxon>Bacillati</taxon>
        <taxon>Bacillota</taxon>
        <taxon>Clostridia</taxon>
        <taxon>Eubacteriales</taxon>
        <taxon>Clostridiaceae</taxon>
        <taxon>Clostridium</taxon>
    </lineage>
</organism>
<comment type="caution">
    <text evidence="3">The sequence shown here is derived from an EMBL/GenBank/DDBJ whole genome shotgun (WGS) entry which is preliminary data.</text>
</comment>
<keyword evidence="1" id="KW-0472">Membrane</keyword>
<keyword evidence="4" id="KW-1185">Reference proteome</keyword>
<feature type="domain" description="N-acetyltransferase" evidence="2">
    <location>
        <begin position="5"/>
        <end position="155"/>
    </location>
</feature>
<accession>A0ABP3UW32</accession>
<evidence type="ECO:0000313" key="4">
    <source>
        <dbReference type="Proteomes" id="UP001501510"/>
    </source>
</evidence>
<reference evidence="4" key="1">
    <citation type="journal article" date="2019" name="Int. J. Syst. Evol. Microbiol.">
        <title>The Global Catalogue of Microorganisms (GCM) 10K type strain sequencing project: providing services to taxonomists for standard genome sequencing and annotation.</title>
        <authorList>
            <consortium name="The Broad Institute Genomics Platform"/>
            <consortium name="The Broad Institute Genome Sequencing Center for Infectious Disease"/>
            <person name="Wu L."/>
            <person name="Ma J."/>
        </authorList>
    </citation>
    <scope>NUCLEOTIDE SEQUENCE [LARGE SCALE GENOMIC DNA]</scope>
    <source>
        <strain evidence="4">JCM 1407</strain>
    </source>
</reference>
<protein>
    <submittedName>
        <fullName evidence="3">GNAT family N-acetyltransferase</fullName>
    </submittedName>
</protein>
<gene>
    <name evidence="3" type="ORF">GCM10008906_22380</name>
</gene>
<dbReference type="SUPFAM" id="SSF55729">
    <property type="entry name" value="Acyl-CoA N-acyltransferases (Nat)"/>
    <property type="match status" value="1"/>
</dbReference>
<dbReference type="Proteomes" id="UP001501510">
    <property type="component" value="Unassembled WGS sequence"/>
</dbReference>
<dbReference type="Pfam" id="PF13508">
    <property type="entry name" value="Acetyltransf_7"/>
    <property type="match status" value="1"/>
</dbReference>
<evidence type="ECO:0000313" key="3">
    <source>
        <dbReference type="EMBL" id="GAA0741354.1"/>
    </source>
</evidence>
<dbReference type="InterPro" id="IPR016181">
    <property type="entry name" value="Acyl_CoA_acyltransferase"/>
</dbReference>
<dbReference type="RefSeq" id="WP_343761672.1">
    <property type="nucleotide sequence ID" value="NZ_BAAACG010000010.1"/>
</dbReference>
<dbReference type="InterPro" id="IPR000182">
    <property type="entry name" value="GNAT_dom"/>
</dbReference>
<keyword evidence="1" id="KW-0812">Transmembrane</keyword>
<dbReference type="EMBL" id="BAAACG010000010">
    <property type="protein sequence ID" value="GAA0741354.1"/>
    <property type="molecule type" value="Genomic_DNA"/>
</dbReference>
<evidence type="ECO:0000256" key="1">
    <source>
        <dbReference type="SAM" id="Phobius"/>
    </source>
</evidence>